<dbReference type="AlphaFoldDB" id="A0A644XE82"/>
<feature type="domain" description="HTH rpiR-type" evidence="1">
    <location>
        <begin position="1"/>
        <end position="77"/>
    </location>
</feature>
<accession>A0A644XE82</accession>
<gene>
    <name evidence="3" type="ORF">SDC9_60567</name>
</gene>
<dbReference type="Pfam" id="PF01418">
    <property type="entry name" value="HTH_6"/>
    <property type="match status" value="1"/>
</dbReference>
<dbReference type="Gene3D" id="1.10.10.10">
    <property type="entry name" value="Winged helix-like DNA-binding domain superfamily/Winged helix DNA-binding domain"/>
    <property type="match status" value="1"/>
</dbReference>
<dbReference type="GO" id="GO:1901135">
    <property type="term" value="P:carbohydrate derivative metabolic process"/>
    <property type="evidence" value="ECO:0007669"/>
    <property type="project" value="InterPro"/>
</dbReference>
<evidence type="ECO:0000313" key="3">
    <source>
        <dbReference type="EMBL" id="MPM14207.1"/>
    </source>
</evidence>
<dbReference type="InterPro" id="IPR047640">
    <property type="entry name" value="RpiR-like"/>
</dbReference>
<dbReference type="InterPro" id="IPR036388">
    <property type="entry name" value="WH-like_DNA-bd_sf"/>
</dbReference>
<dbReference type="SUPFAM" id="SSF46689">
    <property type="entry name" value="Homeodomain-like"/>
    <property type="match status" value="1"/>
</dbReference>
<dbReference type="InterPro" id="IPR046348">
    <property type="entry name" value="SIS_dom_sf"/>
</dbReference>
<dbReference type="SUPFAM" id="SSF53697">
    <property type="entry name" value="SIS domain"/>
    <property type="match status" value="1"/>
</dbReference>
<comment type="caution">
    <text evidence="3">The sequence shown here is derived from an EMBL/GenBank/DDBJ whole genome shotgun (WGS) entry which is preliminary data.</text>
</comment>
<dbReference type="PANTHER" id="PTHR30514:SF1">
    <property type="entry name" value="HTH-TYPE TRANSCRIPTIONAL REGULATOR HEXR-RELATED"/>
    <property type="match status" value="1"/>
</dbReference>
<dbReference type="InterPro" id="IPR000281">
    <property type="entry name" value="HTH_RpiR"/>
</dbReference>
<evidence type="ECO:0000259" key="2">
    <source>
        <dbReference type="PROSITE" id="PS51464"/>
    </source>
</evidence>
<feature type="domain" description="SIS" evidence="2">
    <location>
        <begin position="115"/>
        <end position="253"/>
    </location>
</feature>
<proteinExistence type="predicted"/>
<dbReference type="GO" id="GO:0003700">
    <property type="term" value="F:DNA-binding transcription factor activity"/>
    <property type="evidence" value="ECO:0007669"/>
    <property type="project" value="InterPro"/>
</dbReference>
<sequence length="253" mass="28637">MNPIDTILLHENEFTQSEIKIKNIILSNPYIIACFPLVTAAYKMNVSKSALLRFCQKCGYEGFSEFKYELSRYLHSGNMSKEKVINDSSQEILKLFIEKLTLLKENNLDHKLEALSTDILKANKIKIYGIHETGLAARHLQYRLTTIGIDSESIIDSSLIAEKALFSSEKDLNIYFSLSALTSIIVESIKNSISNNSNIALITQNNKTKFSKQIPNIIVLPSFSLTKDSFFIDSQALNFVFIELLINKLSKLL</sequence>
<dbReference type="EMBL" id="VSSQ01002242">
    <property type="protein sequence ID" value="MPM14207.1"/>
    <property type="molecule type" value="Genomic_DNA"/>
</dbReference>
<evidence type="ECO:0000259" key="1">
    <source>
        <dbReference type="PROSITE" id="PS51071"/>
    </source>
</evidence>
<dbReference type="PROSITE" id="PS51464">
    <property type="entry name" value="SIS"/>
    <property type="match status" value="1"/>
</dbReference>
<reference evidence="3" key="1">
    <citation type="submission" date="2019-08" db="EMBL/GenBank/DDBJ databases">
        <authorList>
            <person name="Kucharzyk K."/>
            <person name="Murdoch R.W."/>
            <person name="Higgins S."/>
            <person name="Loffler F."/>
        </authorList>
    </citation>
    <scope>NUCLEOTIDE SEQUENCE</scope>
</reference>
<dbReference type="GO" id="GO:0097367">
    <property type="term" value="F:carbohydrate derivative binding"/>
    <property type="evidence" value="ECO:0007669"/>
    <property type="project" value="InterPro"/>
</dbReference>
<dbReference type="PROSITE" id="PS51071">
    <property type="entry name" value="HTH_RPIR"/>
    <property type="match status" value="1"/>
</dbReference>
<dbReference type="InterPro" id="IPR009057">
    <property type="entry name" value="Homeodomain-like_sf"/>
</dbReference>
<dbReference type="PANTHER" id="PTHR30514">
    <property type="entry name" value="GLUCOKINASE"/>
    <property type="match status" value="1"/>
</dbReference>
<dbReference type="InterPro" id="IPR001347">
    <property type="entry name" value="SIS_dom"/>
</dbReference>
<dbReference type="GO" id="GO:0003677">
    <property type="term" value="F:DNA binding"/>
    <property type="evidence" value="ECO:0007669"/>
    <property type="project" value="InterPro"/>
</dbReference>
<dbReference type="Gene3D" id="3.40.50.10490">
    <property type="entry name" value="Glucose-6-phosphate isomerase like protein, domain 1"/>
    <property type="match status" value="1"/>
</dbReference>
<organism evidence="3">
    <name type="scientific">bioreactor metagenome</name>
    <dbReference type="NCBI Taxonomy" id="1076179"/>
    <lineage>
        <taxon>unclassified sequences</taxon>
        <taxon>metagenomes</taxon>
        <taxon>ecological metagenomes</taxon>
    </lineage>
</organism>
<protein>
    <submittedName>
        <fullName evidence="3">Uncharacterized protein</fullName>
    </submittedName>
</protein>
<name>A0A644XE82_9ZZZZ</name>